<keyword evidence="3 4" id="KW-0663">Pyridoxal phosphate</keyword>
<dbReference type="EC" id="2.6.1.92" evidence="5"/>
<reference evidence="5" key="2">
    <citation type="submission" date="2021-04" db="EMBL/GenBank/DDBJ databases">
        <authorList>
            <person name="Gilroy R."/>
        </authorList>
    </citation>
    <scope>NUCLEOTIDE SEQUENCE</scope>
    <source>
        <strain evidence="5">ChiW4-1371</strain>
    </source>
</reference>
<dbReference type="SUPFAM" id="SSF53383">
    <property type="entry name" value="PLP-dependent transferases"/>
    <property type="match status" value="1"/>
</dbReference>
<sequence length="379" mass="43390">MDKITYGRQTISQDDIDEVVKALKSASITQGEYVPAFEKALQEYTGAKYAVAVSSGTAALHTAYAALGLNKNHEIITCPNTFAATSNAALYLNAKVKFTDINIENFLIDEEKIEEKINENTKIITPIHYAGLPCSMEKIYDLAQKYNIKIVEDACHAVGSVYKGSITGSCKYSDAAVFSFHPVKHITTAEGGAVLTNNEEVYKKCLLYRSHGMEKVNFKNIPDSPTYHEMQLLGYNYRMTDIQAALGLSQIKKVESFVKRRIEIADIYYDAFKDNNKIIMQKKYNDRINSHHLFSVLFENNSLRDKVYYYLKENNIFTQIHYMPVNKHPYYQALGYDYKDTPLSYEFYRRELSLPVYPLLTNEELYYVIDKINTVLKAL</sequence>
<gene>
    <name evidence="5" type="primary">pseC</name>
    <name evidence="5" type="ORF">H9804_02480</name>
</gene>
<evidence type="ECO:0000256" key="3">
    <source>
        <dbReference type="PIRSR" id="PIRSR000390-2"/>
    </source>
</evidence>
<dbReference type="NCBIfam" id="TIGR03588">
    <property type="entry name" value="PseC"/>
    <property type="match status" value="1"/>
</dbReference>
<dbReference type="InterPro" id="IPR000653">
    <property type="entry name" value="DegT/StrS_aminotransferase"/>
</dbReference>
<dbReference type="GO" id="GO:0008483">
    <property type="term" value="F:transaminase activity"/>
    <property type="evidence" value="ECO:0007669"/>
    <property type="project" value="UniProtKB-KW"/>
</dbReference>
<evidence type="ECO:0000256" key="4">
    <source>
        <dbReference type="RuleBase" id="RU004508"/>
    </source>
</evidence>
<comment type="similarity">
    <text evidence="1 4">Belongs to the DegT/DnrJ/EryC1 family.</text>
</comment>
<dbReference type="Pfam" id="PF01041">
    <property type="entry name" value="DegT_DnrJ_EryC1"/>
    <property type="match status" value="1"/>
</dbReference>
<dbReference type="CDD" id="cd00616">
    <property type="entry name" value="AHBA_syn"/>
    <property type="match status" value="1"/>
</dbReference>
<keyword evidence="5" id="KW-0032">Aminotransferase</keyword>
<dbReference type="PIRSF" id="PIRSF000390">
    <property type="entry name" value="PLP_StrS"/>
    <property type="match status" value="1"/>
</dbReference>
<dbReference type="Proteomes" id="UP000824176">
    <property type="component" value="Unassembled WGS sequence"/>
</dbReference>
<evidence type="ECO:0000313" key="6">
    <source>
        <dbReference type="Proteomes" id="UP000824176"/>
    </source>
</evidence>
<dbReference type="Gene3D" id="3.40.640.10">
    <property type="entry name" value="Type I PLP-dependent aspartate aminotransferase-like (Major domain)"/>
    <property type="match status" value="1"/>
</dbReference>
<proteinExistence type="inferred from homology"/>
<feature type="modified residue" description="N6-(pyridoxal phosphate)lysine" evidence="3">
    <location>
        <position position="184"/>
    </location>
</feature>
<name>A0A9D2GT81_9BACT</name>
<dbReference type="InterPro" id="IPR015424">
    <property type="entry name" value="PyrdxlP-dep_Trfase"/>
</dbReference>
<dbReference type="InterPro" id="IPR015421">
    <property type="entry name" value="PyrdxlP-dep_Trfase_major"/>
</dbReference>
<dbReference type="Gene3D" id="3.90.1150.10">
    <property type="entry name" value="Aspartate Aminotransferase, domain 1"/>
    <property type="match status" value="1"/>
</dbReference>
<dbReference type="EMBL" id="DXAQ01000035">
    <property type="protein sequence ID" value="HIZ88786.1"/>
    <property type="molecule type" value="Genomic_DNA"/>
</dbReference>
<dbReference type="GO" id="GO:0030170">
    <property type="term" value="F:pyridoxal phosphate binding"/>
    <property type="evidence" value="ECO:0007669"/>
    <property type="project" value="TreeGrafter"/>
</dbReference>
<dbReference type="InterPro" id="IPR020026">
    <property type="entry name" value="PseC"/>
</dbReference>
<evidence type="ECO:0000256" key="1">
    <source>
        <dbReference type="ARBA" id="ARBA00037999"/>
    </source>
</evidence>
<dbReference type="GO" id="GO:0000271">
    <property type="term" value="P:polysaccharide biosynthetic process"/>
    <property type="evidence" value="ECO:0007669"/>
    <property type="project" value="TreeGrafter"/>
</dbReference>
<reference evidence="5" key="1">
    <citation type="journal article" date="2021" name="PeerJ">
        <title>Extensive microbial diversity within the chicken gut microbiome revealed by metagenomics and culture.</title>
        <authorList>
            <person name="Gilroy R."/>
            <person name="Ravi A."/>
            <person name="Getino M."/>
            <person name="Pursley I."/>
            <person name="Horton D.L."/>
            <person name="Alikhan N.F."/>
            <person name="Baker D."/>
            <person name="Gharbi K."/>
            <person name="Hall N."/>
            <person name="Watson M."/>
            <person name="Adriaenssens E.M."/>
            <person name="Foster-Nyarko E."/>
            <person name="Jarju S."/>
            <person name="Secka A."/>
            <person name="Antonio M."/>
            <person name="Oren A."/>
            <person name="Chaudhuri R.R."/>
            <person name="La Ragione R."/>
            <person name="Hildebrand F."/>
            <person name="Pallen M.J."/>
        </authorList>
    </citation>
    <scope>NUCLEOTIDE SEQUENCE</scope>
    <source>
        <strain evidence="5">ChiW4-1371</strain>
    </source>
</reference>
<keyword evidence="5" id="KW-0808">Transferase</keyword>
<dbReference type="AlphaFoldDB" id="A0A9D2GT81"/>
<organism evidence="5 6">
    <name type="scientific">Candidatus Mucispirillum faecigallinarum</name>
    <dbReference type="NCBI Taxonomy" id="2838699"/>
    <lineage>
        <taxon>Bacteria</taxon>
        <taxon>Pseudomonadati</taxon>
        <taxon>Deferribacterota</taxon>
        <taxon>Deferribacteres</taxon>
        <taxon>Deferribacterales</taxon>
        <taxon>Mucispirillaceae</taxon>
        <taxon>Mucispirillum</taxon>
    </lineage>
</organism>
<feature type="active site" description="Proton acceptor" evidence="2">
    <location>
        <position position="184"/>
    </location>
</feature>
<comment type="caution">
    <text evidence="5">The sequence shown here is derived from an EMBL/GenBank/DDBJ whole genome shotgun (WGS) entry which is preliminary data.</text>
</comment>
<evidence type="ECO:0000313" key="5">
    <source>
        <dbReference type="EMBL" id="HIZ88786.1"/>
    </source>
</evidence>
<dbReference type="PANTHER" id="PTHR30244:SF34">
    <property type="entry name" value="DTDP-4-AMINO-4,6-DIDEOXYGALACTOSE TRANSAMINASE"/>
    <property type="match status" value="1"/>
</dbReference>
<protein>
    <submittedName>
        <fullName evidence="5">UDP-4-amino-4, 6-dideoxy-N-acetyl-beta-L-altrosamine transaminase</fullName>
        <ecNumber evidence="5">2.6.1.92</ecNumber>
    </submittedName>
</protein>
<evidence type="ECO:0000256" key="2">
    <source>
        <dbReference type="PIRSR" id="PIRSR000390-1"/>
    </source>
</evidence>
<dbReference type="PANTHER" id="PTHR30244">
    <property type="entry name" value="TRANSAMINASE"/>
    <property type="match status" value="1"/>
</dbReference>
<accession>A0A9D2GT81</accession>
<dbReference type="InterPro" id="IPR015422">
    <property type="entry name" value="PyrdxlP-dep_Trfase_small"/>
</dbReference>